<dbReference type="InterPro" id="IPR012442">
    <property type="entry name" value="DUF1645_plant"/>
</dbReference>
<dbReference type="Proteomes" id="UP001346149">
    <property type="component" value="Unassembled WGS sequence"/>
</dbReference>
<dbReference type="PANTHER" id="PTHR33095">
    <property type="entry name" value="OS07G0619500 PROTEIN"/>
    <property type="match status" value="1"/>
</dbReference>
<reference evidence="2 3" key="1">
    <citation type="journal article" date="2023" name="Hortic Res">
        <title>Pangenome of water caltrop reveals structural variations and asymmetric subgenome divergence after allopolyploidization.</title>
        <authorList>
            <person name="Zhang X."/>
            <person name="Chen Y."/>
            <person name="Wang L."/>
            <person name="Yuan Y."/>
            <person name="Fang M."/>
            <person name="Shi L."/>
            <person name="Lu R."/>
            <person name="Comes H.P."/>
            <person name="Ma Y."/>
            <person name="Chen Y."/>
            <person name="Huang G."/>
            <person name="Zhou Y."/>
            <person name="Zheng Z."/>
            <person name="Qiu Y."/>
        </authorList>
    </citation>
    <scope>NUCLEOTIDE SEQUENCE [LARGE SCALE GENOMIC DNA]</scope>
    <source>
        <strain evidence="2">F231</strain>
    </source>
</reference>
<name>A0AAN7LTQ0_TRANT</name>
<dbReference type="PANTHER" id="PTHR33095:SF114">
    <property type="entry name" value="DUF1645 FAMILY PROTEIN"/>
    <property type="match status" value="1"/>
</dbReference>
<protein>
    <submittedName>
        <fullName evidence="2">Uncharacterized protein</fullName>
    </submittedName>
</protein>
<comment type="caution">
    <text evidence="2">The sequence shown here is derived from an EMBL/GenBank/DDBJ whole genome shotgun (WGS) entry which is preliminary data.</text>
</comment>
<accession>A0AAN7LTQ0</accession>
<dbReference type="AlphaFoldDB" id="A0AAN7LTQ0"/>
<keyword evidence="3" id="KW-1185">Reference proteome</keyword>
<feature type="region of interest" description="Disordered" evidence="1">
    <location>
        <begin position="48"/>
        <end position="89"/>
    </location>
</feature>
<evidence type="ECO:0000313" key="2">
    <source>
        <dbReference type="EMBL" id="KAK4792120.1"/>
    </source>
</evidence>
<gene>
    <name evidence="2" type="ORF">SAY86_022555</name>
</gene>
<sequence length="288" mass="31943">MSSEGDLVHSSSGFWLRSDGEELCGKVNEDFVSKLKIDEAYDGVKLTVQEGEPSKRHDSCDSLESDASDEGEGEGEGEDEEDDGFSFPRIMDADTFQDGQIRPTYPLFGRILLFNDYEEEVSKSTLKKVFVEKAELNELEGADSVWSGKTVEELAPPESCSKSNSTGFSKLWRFKDLVRRSNSDGKDAYVFLKAHRSRINGGKDVLTEDSGNISREKVGKTTARKNAKVKVKKAIATAKQGEKNCASNRNATESRRWKSFLPYRQNLVGVGVGRLASVTCMSKNVHPF</sequence>
<feature type="compositionally biased region" description="Acidic residues" evidence="1">
    <location>
        <begin position="61"/>
        <end position="84"/>
    </location>
</feature>
<evidence type="ECO:0000256" key="1">
    <source>
        <dbReference type="SAM" id="MobiDB-lite"/>
    </source>
</evidence>
<evidence type="ECO:0000313" key="3">
    <source>
        <dbReference type="Proteomes" id="UP001346149"/>
    </source>
</evidence>
<dbReference type="EMBL" id="JAXQNO010000008">
    <property type="protein sequence ID" value="KAK4792120.1"/>
    <property type="molecule type" value="Genomic_DNA"/>
</dbReference>
<organism evidence="2 3">
    <name type="scientific">Trapa natans</name>
    <name type="common">Water chestnut</name>
    <dbReference type="NCBI Taxonomy" id="22666"/>
    <lineage>
        <taxon>Eukaryota</taxon>
        <taxon>Viridiplantae</taxon>
        <taxon>Streptophyta</taxon>
        <taxon>Embryophyta</taxon>
        <taxon>Tracheophyta</taxon>
        <taxon>Spermatophyta</taxon>
        <taxon>Magnoliopsida</taxon>
        <taxon>eudicotyledons</taxon>
        <taxon>Gunneridae</taxon>
        <taxon>Pentapetalae</taxon>
        <taxon>rosids</taxon>
        <taxon>malvids</taxon>
        <taxon>Myrtales</taxon>
        <taxon>Lythraceae</taxon>
        <taxon>Trapa</taxon>
    </lineage>
</organism>
<dbReference type="Pfam" id="PF07816">
    <property type="entry name" value="DUF1645"/>
    <property type="match status" value="1"/>
</dbReference>
<proteinExistence type="predicted"/>